<dbReference type="EMBL" id="AP014569">
    <property type="protein sequence ID" value="BAO83095.1"/>
    <property type="molecule type" value="Genomic_DNA"/>
</dbReference>
<dbReference type="AlphaFoldDB" id="A0A060NNZ5"/>
<keyword evidence="3" id="KW-1185">Reference proteome</keyword>
<sequence>MGPIQQPLLPPDDALRRQLHDEVHARPPARIALPAAVLYVALFNDGVSREAELDALRQLPGQGDLCLDDLQGNFLRLMLPGYTLKWERHSEFTRYSVVQSQAGAAADWFASDHWGAHHVLPPGWLAHLPGRTFCAIELALLQGDPDRAQLLLAQARDALGEHTLAASVMGNQSHSLLVTDFKLRDNGFERVLVYAAAHTSETRAGRIAQRLLEVETYRLMALRGLPVAKTLGPELALAEAQLAQITADLEHSERSDQALLDALVTLAAGVEKAIAQYSFRFSASRAYHNLVEQRIAELREAPIPGTQTLGEFMRRRLAPAMATVAATELRLNTLSERVSRASALLRTRVDIATEGQNQQLLEKLTRGQAMQLRLQSTVEGLSIAAISYYIISLLLYGAKAIESAGVPIQPNIAVGALIPVVLYGVWRTVRRIHQKLHAAE</sequence>
<dbReference type="Proteomes" id="UP000066014">
    <property type="component" value="Chromosome"/>
</dbReference>
<dbReference type="KEGG" id="cbab:SMCB_0867"/>
<dbReference type="InterPro" id="IPR021830">
    <property type="entry name" value="DUF3422"/>
</dbReference>
<evidence type="ECO:0000256" key="1">
    <source>
        <dbReference type="SAM" id="Phobius"/>
    </source>
</evidence>
<name>A0A060NNZ5_9BURK</name>
<dbReference type="HOGENOM" id="CLU_035873_0_0_4"/>
<dbReference type="RefSeq" id="WP_045535328.1">
    <property type="nucleotide sequence ID" value="NZ_AP014569.1"/>
</dbReference>
<gene>
    <name evidence="2" type="ORF">SMCB_0867</name>
</gene>
<keyword evidence="1" id="KW-0472">Membrane</keyword>
<organism evidence="2 3">
    <name type="scientific">Serpentinimonas maccroryi</name>
    <dbReference type="NCBI Taxonomy" id="1458426"/>
    <lineage>
        <taxon>Bacteria</taxon>
        <taxon>Pseudomonadati</taxon>
        <taxon>Pseudomonadota</taxon>
        <taxon>Betaproteobacteria</taxon>
        <taxon>Burkholderiales</taxon>
        <taxon>Comamonadaceae</taxon>
        <taxon>Serpentinimonas</taxon>
    </lineage>
</organism>
<dbReference type="OrthoDB" id="9767470at2"/>
<keyword evidence="1" id="KW-1133">Transmembrane helix</keyword>
<proteinExistence type="predicted"/>
<dbReference type="STRING" id="1458426.SMCB_0867"/>
<accession>A0A060NNZ5</accession>
<reference evidence="2 3" key="1">
    <citation type="journal article" date="2014" name="Nat. Commun.">
        <title>Physiological and genomic features of highly alkaliphilic hydrogen-utilizing Betaproteobacteria from a continental serpentinizing site.</title>
        <authorList>
            <person name="Suzuki S."/>
            <person name="Kuenen J.G."/>
            <person name="Schipper K."/>
            <person name="van der Velde S."/>
            <person name="Ishii S."/>
            <person name="Wu A."/>
            <person name="Sorokin D.Y."/>
            <person name="Tenney A."/>
            <person name="Meng X.Y."/>
            <person name="Morrill P.L."/>
            <person name="Kamagata Y."/>
            <person name="Muyzer G."/>
            <person name="Nealson K.H."/>
        </authorList>
    </citation>
    <scope>NUCLEOTIDE SEQUENCE [LARGE SCALE GENOMIC DNA]</scope>
    <source>
        <strain evidence="2 3">B1</strain>
    </source>
</reference>
<evidence type="ECO:0000313" key="3">
    <source>
        <dbReference type="Proteomes" id="UP000066014"/>
    </source>
</evidence>
<evidence type="ECO:0000313" key="2">
    <source>
        <dbReference type="EMBL" id="BAO83095.1"/>
    </source>
</evidence>
<protein>
    <submittedName>
        <fullName evidence="2">Uncharacterized membrane-anchored protein conserved in bacteria</fullName>
    </submittedName>
</protein>
<feature type="transmembrane region" description="Helical" evidence="1">
    <location>
        <begin position="408"/>
        <end position="426"/>
    </location>
</feature>
<dbReference type="Pfam" id="PF11902">
    <property type="entry name" value="DUF3422"/>
    <property type="match status" value="1"/>
</dbReference>
<keyword evidence="1" id="KW-0812">Transmembrane</keyword>